<dbReference type="GO" id="GO:0016192">
    <property type="term" value="P:vesicle-mediated transport"/>
    <property type="evidence" value="ECO:0007669"/>
    <property type="project" value="InterPro"/>
</dbReference>
<feature type="region of interest" description="Disordered" evidence="2">
    <location>
        <begin position="340"/>
        <end position="446"/>
    </location>
</feature>
<gene>
    <name evidence="4" type="ORF">LTR97_004432</name>
</gene>
<dbReference type="PANTHER" id="PTHR13056:SF0">
    <property type="entry name" value="VACUOLAR FUSION PROTEIN CCZ1 HOMOLOG-RELATED"/>
    <property type="match status" value="1"/>
</dbReference>
<feature type="compositionally biased region" description="Acidic residues" evidence="2">
    <location>
        <begin position="355"/>
        <end position="365"/>
    </location>
</feature>
<feature type="compositionally biased region" description="Low complexity" evidence="2">
    <location>
        <begin position="511"/>
        <end position="521"/>
    </location>
</feature>
<evidence type="ECO:0000256" key="2">
    <source>
        <dbReference type="SAM" id="MobiDB-lite"/>
    </source>
</evidence>
<evidence type="ECO:0000313" key="4">
    <source>
        <dbReference type="EMBL" id="KAK5701616.1"/>
    </source>
</evidence>
<accession>A0AAN7W6L6</accession>
<feature type="domain" description="CCZ1/INTU/HSP4 first Longin" evidence="3">
    <location>
        <begin position="15"/>
        <end position="177"/>
    </location>
</feature>
<feature type="region of interest" description="Disordered" evidence="2">
    <location>
        <begin position="721"/>
        <end position="745"/>
    </location>
</feature>
<feature type="compositionally biased region" description="Basic and acidic residues" evidence="2">
    <location>
        <begin position="413"/>
        <end position="430"/>
    </location>
</feature>
<feature type="region of interest" description="Disordered" evidence="2">
    <location>
        <begin position="945"/>
        <end position="964"/>
    </location>
</feature>
<dbReference type="AlphaFoldDB" id="A0AAN7W6L6"/>
<feature type="region of interest" description="Disordered" evidence="2">
    <location>
        <begin position="841"/>
        <end position="896"/>
    </location>
</feature>
<organism evidence="4 5">
    <name type="scientific">Elasticomyces elasticus</name>
    <dbReference type="NCBI Taxonomy" id="574655"/>
    <lineage>
        <taxon>Eukaryota</taxon>
        <taxon>Fungi</taxon>
        <taxon>Dikarya</taxon>
        <taxon>Ascomycota</taxon>
        <taxon>Pezizomycotina</taxon>
        <taxon>Dothideomycetes</taxon>
        <taxon>Dothideomycetidae</taxon>
        <taxon>Mycosphaerellales</taxon>
        <taxon>Teratosphaeriaceae</taxon>
        <taxon>Elasticomyces</taxon>
    </lineage>
</organism>
<sequence>MSAQWPPRVQPAQLAFLAIYNPTLGVTDETFADQCVYWYSRKATEARITAKQNARMEAAGGDAAREDENEKLRQIGLAQGMVDFAKSFSNGKSVDSIETERSRVVLHELEQGWWVLASVDLTRLPLISHEPSEAPKKGADKADAKPKYEYSSREVSPAVLLTQQLRQAHQIFLLHHGQSLDELWVRVRREKFCNALDRFWGRFTKHWDVLLHGNPAADVFGGLKLASGGELGFGVGEEEWGSGERDVLEDLTRRTEGMIDVVVSRFGEPAQAVASDETYMPEGETLPWMGSGSQPGASDGVVFGGVGAVTRPSLRNVSLWMRQIYTYGEYAYGIHDNPVRERRKRRRRNPPPVAEESEPAEDDAVVLDVDPTPRKLRHQPHKNAASEQDGQDGSLDGTPETGSPIKLPQDPRPQIHDRVASHDHALEDPAHTPPIPVSDKPGIPPSIIAATDRALEAATQKADEDLGHDGNIDADEGSSTWGVPDTYMKYLTFGLSELAKPSKPTKRPPMTKRTTTSSSTTIKALRSSPVKSKTSLSAAKARSAAVPMMTHLDPIPDGESLKARIAKQRRQENRGHFLVGLKGDLEELPEDVDVDMTDGSIHDDTNGPRTVLRTLHIEVAPDAEKIVDDGETLNEALRRTASSVGSSQNPAVRNVRRMRVLIYVHRPFMYCFLFENRTSTLAYSKFYKQLHRNLLPIHKPLLSSTNVEKVAQRIEASHVDSAETASVRSAGTTSTLPSKGSGGASETRPIFDLLWDPRLLTVHTSIPNIPEPGTPAAEGLSVGSRKEYGALPAGWTRLDALNVHSQVLSTLQGVQDKKHELERTSKTSRGWWVVWMRVPPSADPDRSDARSQPERPGTAAGASRNDGLSQGLQKKSTLGHSTLTGPSTRIPSIAQEAGPVDMDRMAFLVRKSSDAVAGPMAAKASASSRMASGMWSTLTLRPAWDPTAAEEEKSSSAASSWGPAALTGGMGVDARAYVSGLLSLNR</sequence>
<evidence type="ECO:0000259" key="3">
    <source>
        <dbReference type="Pfam" id="PF19031"/>
    </source>
</evidence>
<dbReference type="InterPro" id="IPR043987">
    <property type="entry name" value="CCZ1/INTU/HSP4_longin_1"/>
</dbReference>
<reference evidence="4" key="1">
    <citation type="submission" date="2023-08" db="EMBL/GenBank/DDBJ databases">
        <title>Black Yeasts Isolated from many extreme environments.</title>
        <authorList>
            <person name="Coleine C."/>
            <person name="Stajich J.E."/>
            <person name="Selbmann L."/>
        </authorList>
    </citation>
    <scope>NUCLEOTIDE SEQUENCE</scope>
    <source>
        <strain evidence="4">CCFEE 5810</strain>
    </source>
</reference>
<feature type="compositionally biased region" description="Polar residues" evidence="2">
    <location>
        <begin position="866"/>
        <end position="890"/>
    </location>
</feature>
<dbReference type="PANTHER" id="PTHR13056">
    <property type="entry name" value="VACUOLAR FUSION PROTEIN CCZ1 HOMOLOG-RELATED"/>
    <property type="match status" value="1"/>
</dbReference>
<comment type="caution">
    <text evidence="4">The sequence shown here is derived from an EMBL/GenBank/DDBJ whole genome shotgun (WGS) entry which is preliminary data.</text>
</comment>
<comment type="similarity">
    <text evidence="1">Belongs to the CCZ1 family.</text>
</comment>
<dbReference type="EMBL" id="JAVRQU010000006">
    <property type="protein sequence ID" value="KAK5701616.1"/>
    <property type="molecule type" value="Genomic_DNA"/>
</dbReference>
<proteinExistence type="inferred from homology"/>
<protein>
    <recommendedName>
        <fullName evidence="3">CCZ1/INTU/HSP4 first Longin domain-containing protein</fullName>
    </recommendedName>
</protein>
<name>A0AAN7W6L6_9PEZI</name>
<feature type="compositionally biased region" description="Basic and acidic residues" evidence="2">
    <location>
        <begin position="843"/>
        <end position="853"/>
    </location>
</feature>
<dbReference type="InterPro" id="IPR013176">
    <property type="entry name" value="Ccz1"/>
</dbReference>
<evidence type="ECO:0000313" key="5">
    <source>
        <dbReference type="Proteomes" id="UP001310594"/>
    </source>
</evidence>
<feature type="compositionally biased region" description="Polar residues" evidence="2">
    <location>
        <begin position="723"/>
        <end position="738"/>
    </location>
</feature>
<dbReference type="Proteomes" id="UP001310594">
    <property type="component" value="Unassembled WGS sequence"/>
</dbReference>
<dbReference type="Pfam" id="PF19031">
    <property type="entry name" value="Intu_longin_1"/>
    <property type="match status" value="1"/>
</dbReference>
<evidence type="ECO:0000256" key="1">
    <source>
        <dbReference type="ARBA" id="ARBA00005352"/>
    </source>
</evidence>
<dbReference type="GO" id="GO:0035658">
    <property type="term" value="C:Mon1-Ccz1 complex"/>
    <property type="evidence" value="ECO:0007669"/>
    <property type="project" value="InterPro"/>
</dbReference>
<feature type="region of interest" description="Disordered" evidence="2">
    <location>
        <begin position="499"/>
        <end position="538"/>
    </location>
</feature>